<gene>
    <name evidence="1" type="ORF">GEV26_06090</name>
</gene>
<dbReference type="AlphaFoldDB" id="A0A5Q2MCX7"/>
<organism evidence="1 2">
    <name type="scientific">Aeromicrobium yanjiei</name>
    <dbReference type="NCBI Taxonomy" id="2662028"/>
    <lineage>
        <taxon>Bacteria</taxon>
        <taxon>Bacillati</taxon>
        <taxon>Actinomycetota</taxon>
        <taxon>Actinomycetes</taxon>
        <taxon>Propionibacteriales</taxon>
        <taxon>Nocardioidaceae</taxon>
        <taxon>Aeromicrobium</taxon>
    </lineage>
</organism>
<dbReference type="SUPFAM" id="SSF56634">
    <property type="entry name" value="Heme-dependent catalase-like"/>
    <property type="match status" value="1"/>
</dbReference>
<dbReference type="Proteomes" id="UP000392064">
    <property type="component" value="Chromosome"/>
</dbReference>
<accession>A0A5Q2MCX7</accession>
<evidence type="ECO:0000313" key="1">
    <source>
        <dbReference type="EMBL" id="QGG40964.1"/>
    </source>
</evidence>
<protein>
    <recommendedName>
        <fullName evidence="3">Phosphodiesterase</fullName>
    </recommendedName>
</protein>
<dbReference type="KEGG" id="aef:GEV26_06090"/>
<dbReference type="InterPro" id="IPR020835">
    <property type="entry name" value="Catalase_sf"/>
</dbReference>
<evidence type="ECO:0000313" key="2">
    <source>
        <dbReference type="Proteomes" id="UP000392064"/>
    </source>
</evidence>
<evidence type="ECO:0008006" key="3">
    <source>
        <dbReference type="Google" id="ProtNLM"/>
    </source>
</evidence>
<dbReference type="GO" id="GO:0020037">
    <property type="term" value="F:heme binding"/>
    <property type="evidence" value="ECO:0007669"/>
    <property type="project" value="InterPro"/>
</dbReference>
<keyword evidence="2" id="KW-1185">Reference proteome</keyword>
<dbReference type="RefSeq" id="WP_153652233.1">
    <property type="nucleotide sequence ID" value="NZ_CP045737.1"/>
</dbReference>
<sequence length="221" mass="23628">MGDVLTGPARGLFDAGGRALAAAFGGLARVRPAAKPLHPRGRLYDAAIERRGMDELVGVPWIDEAGVTTGLVRLSRAAGLPSALPDIHGMAIRLPTDGGGHGDLLLATTGLGRITRYVLVPGATADHRSYSTLIPYRTQAGPLNLAAMPAPDEDRAFDLACATTRGTWTVFARMQLAQSPSEDSPSFDPVLNTLPGLAYYDWATRLRERSYRAARHSRADR</sequence>
<dbReference type="EMBL" id="CP045737">
    <property type="protein sequence ID" value="QGG40964.1"/>
    <property type="molecule type" value="Genomic_DNA"/>
</dbReference>
<reference evidence="1 2" key="1">
    <citation type="submission" date="2019-11" db="EMBL/GenBank/DDBJ databases">
        <authorList>
            <person name="Li J."/>
        </authorList>
    </citation>
    <scope>NUCLEOTIDE SEQUENCE [LARGE SCALE GENOMIC DNA]</scope>
    <source>
        <strain evidence="1 2">MF47</strain>
    </source>
</reference>
<proteinExistence type="predicted"/>
<name>A0A5Q2MCX7_9ACTN</name>